<name>A0AA97P127_PYRO3</name>
<feature type="region of interest" description="Disordered" evidence="1">
    <location>
        <begin position="388"/>
        <end position="458"/>
    </location>
</feature>
<sequence length="537" mass="60883">MRSLDRSRAWAWVTLLAPLLALADTDAAQGLSNELYTSAYITLDLAESSPVHYLDIQLGVLQKKEPCAPAHVLLNHKPLESSNGNFASLIDDIPFTATWNITCVEANGLPAAQLFSFAVESVSGVAREQPLGFSLQFKQDSPGDIFDLQGPASMEVSQETYQTSLDEGTPEDFMSKVDELRRLRRDVVHLHRLIRRKEMHLARRHRWEEEDEKSIGDCDDFKCMIKTFLSTIGSVAKSWFWDDFADLFVGRGRHRHDRWRHRHRHRPHWRHPHGHEGNSSSHDGWRFPPPWERPHHRHRPPHWPPPGFAPDGHPFHPHHPSDRPHRRPHPPPGAPNSPEDHRPKHHSPRPDASESVLLLVVGIVLCIAILGLVVGMMHLLCCRRQDDRRDTNAGRSQRRSRRREANRRRRAKRRKDMGRFLARLFGRGTDDEDDEEKEAMLGSRQSSQSRASDYYSDFSDLEDGPAGMSIELSDFTESPAEAEVLPPYRAAVAADDILSDAATSDTLVDKSDRDSLKKLEMTTTSGCKDAPSGSGMT</sequence>
<feature type="signal peptide" evidence="3">
    <location>
        <begin position="1"/>
        <end position="27"/>
    </location>
</feature>
<dbReference type="EMBL" id="JH793434">
    <property type="protein sequence ID" value="ELQ39999.1"/>
    <property type="molecule type" value="Genomic_DNA"/>
</dbReference>
<gene>
    <name evidence="4" type="ORF">OOU_Y34scaffold00464g81</name>
</gene>
<feature type="transmembrane region" description="Helical" evidence="2">
    <location>
        <begin position="356"/>
        <end position="380"/>
    </location>
</feature>
<protein>
    <submittedName>
        <fullName evidence="4">Uncharacterized protein</fullName>
    </submittedName>
</protein>
<evidence type="ECO:0000256" key="3">
    <source>
        <dbReference type="SAM" id="SignalP"/>
    </source>
</evidence>
<keyword evidence="2" id="KW-0472">Membrane</keyword>
<feature type="region of interest" description="Disordered" evidence="1">
    <location>
        <begin position="263"/>
        <end position="350"/>
    </location>
</feature>
<feature type="chain" id="PRO_5041740842" evidence="3">
    <location>
        <begin position="28"/>
        <end position="537"/>
    </location>
</feature>
<feature type="compositionally biased region" description="Basic and acidic residues" evidence="1">
    <location>
        <begin position="338"/>
        <end position="350"/>
    </location>
</feature>
<keyword evidence="2" id="KW-1133">Transmembrane helix</keyword>
<dbReference type="AlphaFoldDB" id="A0AA97P127"/>
<feature type="compositionally biased region" description="Basic residues" evidence="1">
    <location>
        <begin position="263"/>
        <end position="273"/>
    </location>
</feature>
<evidence type="ECO:0000256" key="2">
    <source>
        <dbReference type="SAM" id="Phobius"/>
    </source>
</evidence>
<dbReference type="Proteomes" id="UP000011086">
    <property type="component" value="Unassembled WGS sequence"/>
</dbReference>
<organism evidence="4">
    <name type="scientific">Pyricularia oryzae (strain Y34)</name>
    <name type="common">Rice blast fungus</name>
    <name type="synonym">Magnaporthe oryzae</name>
    <dbReference type="NCBI Taxonomy" id="1143189"/>
    <lineage>
        <taxon>Eukaryota</taxon>
        <taxon>Fungi</taxon>
        <taxon>Dikarya</taxon>
        <taxon>Ascomycota</taxon>
        <taxon>Pezizomycotina</taxon>
        <taxon>Sordariomycetes</taxon>
        <taxon>Sordariomycetidae</taxon>
        <taxon>Magnaporthales</taxon>
        <taxon>Pyriculariaceae</taxon>
        <taxon>Pyricularia</taxon>
    </lineage>
</organism>
<feature type="compositionally biased region" description="Basic residues" evidence="1">
    <location>
        <begin position="396"/>
        <end position="416"/>
    </location>
</feature>
<feature type="compositionally biased region" description="Basic and acidic residues" evidence="1">
    <location>
        <begin position="507"/>
        <end position="520"/>
    </location>
</feature>
<feature type="region of interest" description="Disordered" evidence="1">
    <location>
        <begin position="501"/>
        <end position="537"/>
    </location>
</feature>
<proteinExistence type="predicted"/>
<evidence type="ECO:0000313" key="4">
    <source>
        <dbReference type="EMBL" id="ELQ39999.1"/>
    </source>
</evidence>
<evidence type="ECO:0000256" key="1">
    <source>
        <dbReference type="SAM" id="MobiDB-lite"/>
    </source>
</evidence>
<accession>A0AA97P127</accession>
<keyword evidence="3" id="KW-0732">Signal</keyword>
<reference evidence="4" key="1">
    <citation type="journal article" date="2012" name="PLoS Genet.">
        <title>Comparative analysis of the genomes of two field isolates of the rice blast fungus Magnaporthe oryzae.</title>
        <authorList>
            <person name="Xue M."/>
            <person name="Yang J."/>
            <person name="Li Z."/>
            <person name="Hu S."/>
            <person name="Yao N."/>
            <person name="Dean R.A."/>
            <person name="Zhao W."/>
            <person name="Shen M."/>
            <person name="Zhang H."/>
            <person name="Li C."/>
            <person name="Liu L."/>
            <person name="Cao L."/>
            <person name="Xu X."/>
            <person name="Xing Y."/>
            <person name="Hsiang T."/>
            <person name="Zhang Z."/>
            <person name="Xu J.R."/>
            <person name="Peng Y.L."/>
        </authorList>
    </citation>
    <scope>NUCLEOTIDE SEQUENCE</scope>
    <source>
        <strain evidence="4">Y34</strain>
    </source>
</reference>
<keyword evidence="2" id="KW-0812">Transmembrane</keyword>